<dbReference type="InterPro" id="IPR004358">
    <property type="entry name" value="Sig_transdc_His_kin-like_C"/>
</dbReference>
<evidence type="ECO:0000256" key="1">
    <source>
        <dbReference type="ARBA" id="ARBA00000085"/>
    </source>
</evidence>
<evidence type="ECO:0000256" key="18">
    <source>
        <dbReference type="SAM" id="Coils"/>
    </source>
</evidence>
<evidence type="ECO:0000256" key="5">
    <source>
        <dbReference type="ARBA" id="ARBA00022553"/>
    </source>
</evidence>
<evidence type="ECO:0000256" key="17">
    <source>
        <dbReference type="PROSITE-ProRule" id="PRU00169"/>
    </source>
</evidence>
<dbReference type="SUPFAM" id="SSF47384">
    <property type="entry name" value="Homodimeric domain of signal transducing histidine kinase"/>
    <property type="match status" value="1"/>
</dbReference>
<dbReference type="AlphaFoldDB" id="A0A1S7LHL4"/>
<reference evidence="23" key="1">
    <citation type="submission" date="2015-04" db="EMBL/GenBank/DDBJ databases">
        <authorList>
            <person name="Syromyatnikov M.Y."/>
            <person name="Popov V.N."/>
        </authorList>
    </citation>
    <scope>NUCLEOTIDE SEQUENCE</scope>
    <source>
        <strain evidence="23">MO-1</strain>
    </source>
</reference>
<feature type="domain" description="HPt" evidence="22">
    <location>
        <begin position="750"/>
        <end position="841"/>
    </location>
</feature>
<dbReference type="CDD" id="cd16922">
    <property type="entry name" value="HATPase_EvgS-ArcB-TorS-like"/>
    <property type="match status" value="1"/>
</dbReference>
<dbReference type="FunFam" id="3.30.565.10:FF:000010">
    <property type="entry name" value="Sensor histidine kinase RcsC"/>
    <property type="match status" value="1"/>
</dbReference>
<dbReference type="InterPro" id="IPR001789">
    <property type="entry name" value="Sig_transdc_resp-reg_receiver"/>
</dbReference>
<feature type="coiled-coil region" evidence="18">
    <location>
        <begin position="300"/>
        <end position="327"/>
    </location>
</feature>
<dbReference type="SMART" id="SM00387">
    <property type="entry name" value="HATPase_c"/>
    <property type="match status" value="1"/>
</dbReference>
<dbReference type="FunFam" id="1.10.287.130:FF:000002">
    <property type="entry name" value="Two-component osmosensing histidine kinase"/>
    <property type="match status" value="1"/>
</dbReference>
<evidence type="ECO:0000256" key="12">
    <source>
        <dbReference type="ARBA" id="ARBA00023012"/>
    </source>
</evidence>
<evidence type="ECO:0000256" key="8">
    <source>
        <dbReference type="ARBA" id="ARBA00022741"/>
    </source>
</evidence>
<keyword evidence="18" id="KW-0175">Coiled coil</keyword>
<protein>
    <recommendedName>
        <fullName evidence="15">Sensory/regulatory protein RpfC</fullName>
        <ecNumber evidence="3">2.7.13.3</ecNumber>
    </recommendedName>
</protein>
<evidence type="ECO:0000259" key="22">
    <source>
        <dbReference type="PROSITE" id="PS50894"/>
    </source>
</evidence>
<dbReference type="SMART" id="SM00073">
    <property type="entry name" value="HPT"/>
    <property type="match status" value="1"/>
</dbReference>
<dbReference type="InterPro" id="IPR011006">
    <property type="entry name" value="CheY-like_superfamily"/>
</dbReference>
<evidence type="ECO:0000256" key="3">
    <source>
        <dbReference type="ARBA" id="ARBA00012438"/>
    </source>
</evidence>
<keyword evidence="10" id="KW-0067">ATP-binding</keyword>
<keyword evidence="8" id="KW-0547">Nucleotide-binding</keyword>
<dbReference type="SMART" id="SM00448">
    <property type="entry name" value="REC"/>
    <property type="match status" value="1"/>
</dbReference>
<feature type="domain" description="Histidine kinase" evidence="20">
    <location>
        <begin position="334"/>
        <end position="555"/>
    </location>
</feature>
<gene>
    <name evidence="23" type="ORF">MAGMO_2273</name>
</gene>
<dbReference type="PROSITE" id="PS50109">
    <property type="entry name" value="HIS_KIN"/>
    <property type="match status" value="1"/>
</dbReference>
<dbReference type="CDD" id="cd00088">
    <property type="entry name" value="HPT"/>
    <property type="match status" value="1"/>
</dbReference>
<dbReference type="Gene3D" id="3.40.50.2300">
    <property type="match status" value="1"/>
</dbReference>
<name>A0A1S7LHL4_MAGMO</name>
<dbReference type="GO" id="GO:0005886">
    <property type="term" value="C:plasma membrane"/>
    <property type="evidence" value="ECO:0007669"/>
    <property type="project" value="UniProtKB-SubCell"/>
</dbReference>
<evidence type="ECO:0000256" key="11">
    <source>
        <dbReference type="ARBA" id="ARBA00022989"/>
    </source>
</evidence>
<feature type="transmembrane region" description="Helical" evidence="19">
    <location>
        <begin position="145"/>
        <end position="168"/>
    </location>
</feature>
<dbReference type="CDD" id="cd17546">
    <property type="entry name" value="REC_hyHK_CKI1_RcsC-like"/>
    <property type="match status" value="1"/>
</dbReference>
<evidence type="ECO:0000259" key="21">
    <source>
        <dbReference type="PROSITE" id="PS50110"/>
    </source>
</evidence>
<dbReference type="Pfam" id="PF02518">
    <property type="entry name" value="HATPase_c"/>
    <property type="match status" value="1"/>
</dbReference>
<dbReference type="Gene3D" id="1.10.287.130">
    <property type="match status" value="1"/>
</dbReference>
<dbReference type="InterPro" id="IPR008207">
    <property type="entry name" value="Sig_transdc_His_kin_Hpt_dom"/>
</dbReference>
<evidence type="ECO:0000256" key="14">
    <source>
        <dbReference type="ARBA" id="ARBA00064003"/>
    </source>
</evidence>
<keyword evidence="12" id="KW-0902">Two-component regulatory system</keyword>
<dbReference type="GO" id="GO:0005524">
    <property type="term" value="F:ATP binding"/>
    <property type="evidence" value="ECO:0007669"/>
    <property type="project" value="UniProtKB-KW"/>
</dbReference>
<dbReference type="InterPro" id="IPR003594">
    <property type="entry name" value="HATPase_dom"/>
</dbReference>
<keyword evidence="6 23" id="KW-0808">Transferase</keyword>
<dbReference type="InterPro" id="IPR035965">
    <property type="entry name" value="PAS-like_dom_sf"/>
</dbReference>
<keyword evidence="5 17" id="KW-0597">Phosphoprotein</keyword>
<keyword evidence="4" id="KW-1003">Cell membrane</keyword>
<evidence type="ECO:0000256" key="2">
    <source>
        <dbReference type="ARBA" id="ARBA00004651"/>
    </source>
</evidence>
<dbReference type="SUPFAM" id="SSF55785">
    <property type="entry name" value="PYP-like sensor domain (PAS domain)"/>
    <property type="match status" value="1"/>
</dbReference>
<feature type="transmembrane region" description="Helical" evidence="19">
    <location>
        <begin position="12"/>
        <end position="36"/>
    </location>
</feature>
<dbReference type="Pfam" id="PF01627">
    <property type="entry name" value="Hpt"/>
    <property type="match status" value="1"/>
</dbReference>
<keyword evidence="11 19" id="KW-1133">Transmembrane helix</keyword>
<dbReference type="Gene3D" id="1.20.120.160">
    <property type="entry name" value="HPT domain"/>
    <property type="match status" value="1"/>
</dbReference>
<dbReference type="CDD" id="cd00082">
    <property type="entry name" value="HisKA"/>
    <property type="match status" value="1"/>
</dbReference>
<dbReference type="InterPro" id="IPR036097">
    <property type="entry name" value="HisK_dim/P_sf"/>
</dbReference>
<comment type="subunit">
    <text evidence="14">At low DSF concentrations, interacts with RpfF.</text>
</comment>
<sequence length="850" mass="95501">MAVQIRSFSISSYQWALIAYTLLFLAFLLLTNVLIYHHQRTTLLADFTKHHEELVDSLAILSREAILREDYALIEWYLKAWGEKSEHIISLSLTLGSTRLVDFKRDDPHQTERVVVTQQGVSGETIFVIKMSLYPHELYVVLNNLVVQMVIGSALATLILAISAWMVLRYLAIRPLQRENQARIEAEHALVSSNQRFLAVMDGLDALVYVVDMTSYEILFCNNYGTKVWGNIIGQTCWQVLQGPQSGPCDFCTHDKLIDPWGKPSGVYVWEHQHSENQRWYHCRDQAIRWPDGRLVRLEVATDITELKHLEKELLAAKEEAEQANQTKSEFLATMSHEIRTPMNGVLGMADLLNHTDLDAQQHHYLNTICRSGRTLLRVINDILDFSKLRAGRLTLEAIPFDLNRVICDLSDLFKEQASHKGLLFDITMEEEVPHGVLGDPHRLSQILMNLIGNAIKFTEEGEVRVVVRVVDRSEHDLVLHFEVIDTGIGISADYSARIFSAFSQADASISRKYGGSGLGLVIVWQLVDMMNGTLDFESEEGQGSRFWFTTRLGCLTEHSLALLFGREQGGRENPMNYFYRASVVVAEDNEVNREVVQASLELLGCHVLMACDGVEALEILEQMNGKAALVFMDCEMPNMDGYEATRLIRQRGLRGAYGALPVIALTAHAMANACDDCKKAGMDGFLTKPLSLAHLAAILKKWLPESCQQLHQQVEVLEAKAIRQPDPTDQIRLETEAIDRLKSLQNPGQPSMLNRMVDLFLEKAVGLLEEIEQGCAEGNTERVVRAAHSLKSASANLGAEKLSRLAREMERAGYEGGDVTALLAPLQETFLATKPLLHNLREKEATLES</sequence>
<dbReference type="PANTHER" id="PTHR45339">
    <property type="entry name" value="HYBRID SIGNAL TRANSDUCTION HISTIDINE KINASE J"/>
    <property type="match status" value="1"/>
</dbReference>
<dbReference type="InterPro" id="IPR005467">
    <property type="entry name" value="His_kinase_dom"/>
</dbReference>
<comment type="subcellular location">
    <subcellularLocation>
        <location evidence="2">Cell membrane</location>
        <topology evidence="2">Multi-pass membrane protein</topology>
    </subcellularLocation>
</comment>
<dbReference type="Gene3D" id="3.30.450.20">
    <property type="entry name" value="PAS domain"/>
    <property type="match status" value="1"/>
</dbReference>
<evidence type="ECO:0000256" key="13">
    <source>
        <dbReference type="ARBA" id="ARBA00023136"/>
    </source>
</evidence>
<evidence type="ECO:0000259" key="20">
    <source>
        <dbReference type="PROSITE" id="PS50109"/>
    </source>
</evidence>
<dbReference type="EC" id="2.7.13.3" evidence="3"/>
<evidence type="ECO:0000256" key="4">
    <source>
        <dbReference type="ARBA" id="ARBA00022475"/>
    </source>
</evidence>
<feature type="modified residue" description="Phosphohistidine" evidence="16">
    <location>
        <position position="789"/>
    </location>
</feature>
<dbReference type="InterPro" id="IPR003661">
    <property type="entry name" value="HisK_dim/P_dom"/>
</dbReference>
<dbReference type="InterPro" id="IPR036641">
    <property type="entry name" value="HPT_dom_sf"/>
</dbReference>
<dbReference type="SUPFAM" id="SSF47226">
    <property type="entry name" value="Histidine-containing phosphotransfer domain, HPT domain"/>
    <property type="match status" value="1"/>
</dbReference>
<dbReference type="Pfam" id="PF00072">
    <property type="entry name" value="Response_reg"/>
    <property type="match status" value="1"/>
</dbReference>
<dbReference type="PANTHER" id="PTHR45339:SF1">
    <property type="entry name" value="HYBRID SIGNAL TRANSDUCTION HISTIDINE KINASE J"/>
    <property type="match status" value="1"/>
</dbReference>
<dbReference type="PROSITE" id="PS50110">
    <property type="entry name" value="RESPONSE_REGULATORY"/>
    <property type="match status" value="1"/>
</dbReference>
<organism evidence="23">
    <name type="scientific">Magnetococcus massalia (strain MO-1)</name>
    <dbReference type="NCBI Taxonomy" id="451514"/>
    <lineage>
        <taxon>Bacteria</taxon>
        <taxon>Pseudomonadati</taxon>
        <taxon>Pseudomonadota</taxon>
        <taxon>Magnetococcia</taxon>
        <taxon>Magnetococcales</taxon>
        <taxon>Magnetococcaceae</taxon>
        <taxon>Magnetococcus</taxon>
    </lineage>
</organism>
<dbReference type="PRINTS" id="PR00344">
    <property type="entry name" value="BCTRLSENSOR"/>
</dbReference>
<accession>A0A1S7LHL4</accession>
<dbReference type="SUPFAM" id="SSF52172">
    <property type="entry name" value="CheY-like"/>
    <property type="match status" value="1"/>
</dbReference>
<dbReference type="InterPro" id="IPR036890">
    <property type="entry name" value="HATPase_C_sf"/>
</dbReference>
<feature type="domain" description="Response regulatory" evidence="21">
    <location>
        <begin position="583"/>
        <end position="704"/>
    </location>
</feature>
<evidence type="ECO:0000256" key="6">
    <source>
        <dbReference type="ARBA" id="ARBA00022679"/>
    </source>
</evidence>
<evidence type="ECO:0000313" key="23">
    <source>
        <dbReference type="EMBL" id="CRH06435.1"/>
    </source>
</evidence>
<evidence type="ECO:0000256" key="16">
    <source>
        <dbReference type="PROSITE-ProRule" id="PRU00110"/>
    </source>
</evidence>
<evidence type="ECO:0000256" key="19">
    <source>
        <dbReference type="SAM" id="Phobius"/>
    </source>
</evidence>
<evidence type="ECO:0000256" key="10">
    <source>
        <dbReference type="ARBA" id="ARBA00022840"/>
    </source>
</evidence>
<evidence type="ECO:0000256" key="7">
    <source>
        <dbReference type="ARBA" id="ARBA00022692"/>
    </source>
</evidence>
<dbReference type="GO" id="GO:0000155">
    <property type="term" value="F:phosphorelay sensor kinase activity"/>
    <property type="evidence" value="ECO:0007669"/>
    <property type="project" value="InterPro"/>
</dbReference>
<proteinExistence type="predicted"/>
<dbReference type="SUPFAM" id="SSF55874">
    <property type="entry name" value="ATPase domain of HSP90 chaperone/DNA topoisomerase II/histidine kinase"/>
    <property type="match status" value="1"/>
</dbReference>
<dbReference type="Gene3D" id="3.30.565.10">
    <property type="entry name" value="Histidine kinase-like ATPase, C-terminal domain"/>
    <property type="match status" value="1"/>
</dbReference>
<keyword evidence="9 23" id="KW-0418">Kinase</keyword>
<keyword evidence="7 19" id="KW-0812">Transmembrane</keyword>
<dbReference type="EMBL" id="LO017727">
    <property type="protein sequence ID" value="CRH06435.1"/>
    <property type="molecule type" value="Genomic_DNA"/>
</dbReference>
<dbReference type="SMART" id="SM00388">
    <property type="entry name" value="HisKA"/>
    <property type="match status" value="1"/>
</dbReference>
<feature type="modified residue" description="4-aspartylphosphate" evidence="17">
    <location>
        <position position="634"/>
    </location>
</feature>
<evidence type="ECO:0000256" key="15">
    <source>
        <dbReference type="ARBA" id="ARBA00068150"/>
    </source>
</evidence>
<comment type="catalytic activity">
    <reaction evidence="1">
        <text>ATP + protein L-histidine = ADP + protein N-phospho-L-histidine.</text>
        <dbReference type="EC" id="2.7.13.3"/>
    </reaction>
</comment>
<keyword evidence="13 19" id="KW-0472">Membrane</keyword>
<dbReference type="PROSITE" id="PS50894">
    <property type="entry name" value="HPT"/>
    <property type="match status" value="1"/>
</dbReference>
<evidence type="ECO:0000256" key="9">
    <source>
        <dbReference type="ARBA" id="ARBA00022777"/>
    </source>
</evidence>
<dbReference type="Pfam" id="PF00512">
    <property type="entry name" value="HisKA"/>
    <property type="match status" value="1"/>
</dbReference>